<keyword evidence="2" id="KW-1185">Reference proteome</keyword>
<dbReference type="PANTHER" id="PTHR31649:SF1">
    <property type="entry name" value="FARNESOIC ACID O-METHYL TRANSFERASE DOMAIN-CONTAINING PROTEIN"/>
    <property type="match status" value="1"/>
</dbReference>
<accession>A0A5C3NC07</accession>
<dbReference type="EMBL" id="ML213506">
    <property type="protein sequence ID" value="TFK54525.1"/>
    <property type="molecule type" value="Genomic_DNA"/>
</dbReference>
<dbReference type="PANTHER" id="PTHR31649">
    <property type="entry name" value="AGAP009604-PA"/>
    <property type="match status" value="1"/>
</dbReference>
<dbReference type="SMART" id="SM00696">
    <property type="entry name" value="DM9"/>
    <property type="match status" value="2"/>
</dbReference>
<organism evidence="1 2">
    <name type="scientific">Heliocybe sulcata</name>
    <dbReference type="NCBI Taxonomy" id="5364"/>
    <lineage>
        <taxon>Eukaryota</taxon>
        <taxon>Fungi</taxon>
        <taxon>Dikarya</taxon>
        <taxon>Basidiomycota</taxon>
        <taxon>Agaricomycotina</taxon>
        <taxon>Agaricomycetes</taxon>
        <taxon>Gloeophyllales</taxon>
        <taxon>Gloeophyllaceae</taxon>
        <taxon>Heliocybe</taxon>
    </lineage>
</organism>
<dbReference type="OrthoDB" id="2142040at2759"/>
<evidence type="ECO:0000313" key="1">
    <source>
        <dbReference type="EMBL" id="TFK54525.1"/>
    </source>
</evidence>
<dbReference type="Pfam" id="PF11901">
    <property type="entry name" value="DM9"/>
    <property type="match status" value="1"/>
</dbReference>
<name>A0A5C3NC07_9AGAM</name>
<sequence length="203" mass="22294">MALTATAAALGAAYLAVRGHEKTEEQKKKELEGLHTWFRDATLRTEEFNRSGPQGPVAWILNRGHVVPEDAIQGGEEHGHPLYIARAYTDGGVMIGKASPHLKKGAVIGYKHSEINVETYEILIGDMDRLKWVEASGKLNVDALGYRPVEGGYEPDLTPLYVVQAHHHFGTYVGKASSVLDGAFVPHDGSEKKVKDYRVLCYA</sequence>
<reference evidence="1 2" key="1">
    <citation type="journal article" date="2019" name="Nat. Ecol. Evol.">
        <title>Megaphylogeny resolves global patterns of mushroom evolution.</title>
        <authorList>
            <person name="Varga T."/>
            <person name="Krizsan K."/>
            <person name="Foldi C."/>
            <person name="Dima B."/>
            <person name="Sanchez-Garcia M."/>
            <person name="Sanchez-Ramirez S."/>
            <person name="Szollosi G.J."/>
            <person name="Szarkandi J.G."/>
            <person name="Papp V."/>
            <person name="Albert L."/>
            <person name="Andreopoulos W."/>
            <person name="Angelini C."/>
            <person name="Antonin V."/>
            <person name="Barry K.W."/>
            <person name="Bougher N.L."/>
            <person name="Buchanan P."/>
            <person name="Buyck B."/>
            <person name="Bense V."/>
            <person name="Catcheside P."/>
            <person name="Chovatia M."/>
            <person name="Cooper J."/>
            <person name="Damon W."/>
            <person name="Desjardin D."/>
            <person name="Finy P."/>
            <person name="Geml J."/>
            <person name="Haridas S."/>
            <person name="Hughes K."/>
            <person name="Justo A."/>
            <person name="Karasinski D."/>
            <person name="Kautmanova I."/>
            <person name="Kiss B."/>
            <person name="Kocsube S."/>
            <person name="Kotiranta H."/>
            <person name="LaButti K.M."/>
            <person name="Lechner B.E."/>
            <person name="Liimatainen K."/>
            <person name="Lipzen A."/>
            <person name="Lukacs Z."/>
            <person name="Mihaltcheva S."/>
            <person name="Morgado L.N."/>
            <person name="Niskanen T."/>
            <person name="Noordeloos M.E."/>
            <person name="Ohm R.A."/>
            <person name="Ortiz-Santana B."/>
            <person name="Ovrebo C."/>
            <person name="Racz N."/>
            <person name="Riley R."/>
            <person name="Savchenko A."/>
            <person name="Shiryaev A."/>
            <person name="Soop K."/>
            <person name="Spirin V."/>
            <person name="Szebenyi C."/>
            <person name="Tomsovsky M."/>
            <person name="Tulloss R.E."/>
            <person name="Uehling J."/>
            <person name="Grigoriev I.V."/>
            <person name="Vagvolgyi C."/>
            <person name="Papp T."/>
            <person name="Martin F.M."/>
            <person name="Miettinen O."/>
            <person name="Hibbett D.S."/>
            <person name="Nagy L.G."/>
        </authorList>
    </citation>
    <scope>NUCLEOTIDE SEQUENCE [LARGE SCALE GENOMIC DNA]</scope>
    <source>
        <strain evidence="1 2">OMC1185</strain>
    </source>
</reference>
<dbReference type="AlphaFoldDB" id="A0A5C3NC07"/>
<gene>
    <name evidence="1" type="ORF">OE88DRAFT_1655228</name>
</gene>
<dbReference type="Proteomes" id="UP000305948">
    <property type="component" value="Unassembled WGS sequence"/>
</dbReference>
<dbReference type="InterPro" id="IPR006616">
    <property type="entry name" value="DM9_repeat"/>
</dbReference>
<evidence type="ECO:0000313" key="2">
    <source>
        <dbReference type="Proteomes" id="UP000305948"/>
    </source>
</evidence>
<protein>
    <submittedName>
        <fullName evidence="1">Uncharacterized protein</fullName>
    </submittedName>
</protein>
<dbReference type="STRING" id="5364.A0A5C3NC07"/>
<proteinExistence type="predicted"/>